<dbReference type="SUPFAM" id="SSF55257">
    <property type="entry name" value="RBP11-like subunits of RNA polymerase"/>
    <property type="match status" value="1"/>
</dbReference>
<organism evidence="12 13">
    <name type="scientific">Candidatus Berkelbacteria bacterium Licking1014_7</name>
    <dbReference type="NCBI Taxonomy" id="2017147"/>
    <lineage>
        <taxon>Bacteria</taxon>
        <taxon>Candidatus Berkelbacteria</taxon>
    </lineage>
</organism>
<dbReference type="Proteomes" id="UP000315689">
    <property type="component" value="Unassembled WGS sequence"/>
</dbReference>
<accession>A0A554LI61</accession>
<comment type="catalytic activity">
    <reaction evidence="10">
        <text>RNA(n) + a ribonucleoside 5'-triphosphate = RNA(n+1) + diphosphate</text>
        <dbReference type="Rhea" id="RHEA:21248"/>
        <dbReference type="Rhea" id="RHEA-COMP:14527"/>
        <dbReference type="Rhea" id="RHEA-COMP:17342"/>
        <dbReference type="ChEBI" id="CHEBI:33019"/>
        <dbReference type="ChEBI" id="CHEBI:61557"/>
        <dbReference type="ChEBI" id="CHEBI:140395"/>
        <dbReference type="EC" id="2.7.7.6"/>
    </reaction>
</comment>
<evidence type="ECO:0000313" key="13">
    <source>
        <dbReference type="Proteomes" id="UP000315689"/>
    </source>
</evidence>
<dbReference type="Pfam" id="PF01000">
    <property type="entry name" value="RNA_pol_A_bac"/>
    <property type="match status" value="1"/>
</dbReference>
<evidence type="ECO:0000256" key="8">
    <source>
        <dbReference type="ARBA" id="ARBA00032524"/>
    </source>
</evidence>
<dbReference type="InterPro" id="IPR011263">
    <property type="entry name" value="DNA-dir_RNA_pol_RpoA/D/Rpb3"/>
</dbReference>
<name>A0A554LI61_9BACT</name>
<dbReference type="EC" id="2.7.7.6" evidence="2"/>
<dbReference type="GO" id="GO:0003899">
    <property type="term" value="F:DNA-directed RNA polymerase activity"/>
    <property type="evidence" value="ECO:0007669"/>
    <property type="project" value="UniProtKB-EC"/>
</dbReference>
<keyword evidence="4 12" id="KW-0240">DNA-directed RNA polymerase</keyword>
<dbReference type="Gene3D" id="3.30.1360.10">
    <property type="entry name" value="RNA polymerase, RBP11-like subunit"/>
    <property type="match status" value="1"/>
</dbReference>
<evidence type="ECO:0000256" key="1">
    <source>
        <dbReference type="ARBA" id="ARBA00007123"/>
    </source>
</evidence>
<evidence type="ECO:0000313" key="12">
    <source>
        <dbReference type="EMBL" id="TSC92538.1"/>
    </source>
</evidence>
<sequence>MSTENILELTKVKVQKKEKNYGQFIIEPLSPGFGITIANSLRRVILSSIPGAAITTVKINNATHEFSTIKGVKEDLIEIILNLKSLKIKKLCEDKVTIKLSANQAGVVLAKDFKKNPDIEIIEPDHHLATLDKGAKLSIEAVVDSGVGYLPTENREDEKMPLGYIAIDAIFTPIKKISYTVENTRVGQKTDFDKIIFDITTDGSIDPEQTLNSGAQILMKHFEEIFTQTKTNKK</sequence>
<evidence type="ECO:0000256" key="10">
    <source>
        <dbReference type="ARBA" id="ARBA00048552"/>
    </source>
</evidence>
<evidence type="ECO:0000256" key="9">
    <source>
        <dbReference type="ARBA" id="ARBA00033070"/>
    </source>
</evidence>
<keyword evidence="5" id="KW-0808">Transferase</keyword>
<dbReference type="InterPro" id="IPR036603">
    <property type="entry name" value="RBP11-like"/>
</dbReference>
<dbReference type="NCBIfam" id="TIGR02027">
    <property type="entry name" value="rpoA"/>
    <property type="match status" value="1"/>
</dbReference>
<dbReference type="EMBL" id="VMGK01000022">
    <property type="protein sequence ID" value="TSC92538.1"/>
    <property type="molecule type" value="Genomic_DNA"/>
</dbReference>
<keyword evidence="6" id="KW-0548">Nucleotidyltransferase</keyword>
<dbReference type="SUPFAM" id="SSF56553">
    <property type="entry name" value="Insert subdomain of RNA polymerase alpha subunit"/>
    <property type="match status" value="1"/>
</dbReference>
<dbReference type="CDD" id="cd06928">
    <property type="entry name" value="RNAP_alpha_NTD"/>
    <property type="match status" value="1"/>
</dbReference>
<dbReference type="FunFam" id="2.170.120.12:FF:000001">
    <property type="entry name" value="DNA-directed RNA polymerase subunit alpha"/>
    <property type="match status" value="1"/>
</dbReference>
<comment type="similarity">
    <text evidence="1">Belongs to the RNA polymerase alpha chain family.</text>
</comment>
<gene>
    <name evidence="12" type="ORF">CEN89_632</name>
</gene>
<evidence type="ECO:0000259" key="11">
    <source>
        <dbReference type="SMART" id="SM00662"/>
    </source>
</evidence>
<evidence type="ECO:0000256" key="3">
    <source>
        <dbReference type="ARBA" id="ARBA00015972"/>
    </source>
</evidence>
<dbReference type="InterPro" id="IPR036643">
    <property type="entry name" value="RNApol_insert_sf"/>
</dbReference>
<proteinExistence type="inferred from homology"/>
<evidence type="ECO:0000256" key="7">
    <source>
        <dbReference type="ARBA" id="ARBA00023163"/>
    </source>
</evidence>
<dbReference type="GO" id="GO:0005737">
    <property type="term" value="C:cytoplasm"/>
    <property type="evidence" value="ECO:0007669"/>
    <property type="project" value="UniProtKB-ARBA"/>
</dbReference>
<dbReference type="GO" id="GO:0046983">
    <property type="term" value="F:protein dimerization activity"/>
    <property type="evidence" value="ECO:0007669"/>
    <property type="project" value="InterPro"/>
</dbReference>
<dbReference type="Gene3D" id="2.170.120.12">
    <property type="entry name" value="DNA-directed RNA polymerase, insert domain"/>
    <property type="match status" value="1"/>
</dbReference>
<dbReference type="Pfam" id="PF01193">
    <property type="entry name" value="RNA_pol_L"/>
    <property type="match status" value="1"/>
</dbReference>
<dbReference type="GO" id="GO:0000428">
    <property type="term" value="C:DNA-directed RNA polymerase complex"/>
    <property type="evidence" value="ECO:0007669"/>
    <property type="project" value="UniProtKB-KW"/>
</dbReference>
<evidence type="ECO:0000256" key="6">
    <source>
        <dbReference type="ARBA" id="ARBA00022695"/>
    </source>
</evidence>
<reference evidence="12 13" key="1">
    <citation type="submission" date="2017-07" db="EMBL/GenBank/DDBJ databases">
        <title>Mechanisms for carbon and nitrogen cycling indicate functional differentiation within the Candidate Phyla Radiation.</title>
        <authorList>
            <person name="Danczak R.E."/>
            <person name="Johnston M.D."/>
            <person name="Kenah C."/>
            <person name="Slattery M."/>
            <person name="Wrighton K.C."/>
            <person name="Wilkins M.J."/>
        </authorList>
    </citation>
    <scope>NUCLEOTIDE SEQUENCE [LARGE SCALE GENOMIC DNA]</scope>
    <source>
        <strain evidence="12">Licking1014_7</strain>
    </source>
</reference>
<dbReference type="InterPro" id="IPR011773">
    <property type="entry name" value="DNA-dir_RpoA"/>
</dbReference>
<dbReference type="NCBIfam" id="NF003519">
    <property type="entry name" value="PRK05182.2-5"/>
    <property type="match status" value="1"/>
</dbReference>
<evidence type="ECO:0000256" key="4">
    <source>
        <dbReference type="ARBA" id="ARBA00022478"/>
    </source>
</evidence>
<evidence type="ECO:0000256" key="5">
    <source>
        <dbReference type="ARBA" id="ARBA00022679"/>
    </source>
</evidence>
<protein>
    <recommendedName>
        <fullName evidence="3">DNA-directed RNA polymerase subunit alpha</fullName>
        <ecNumber evidence="2">2.7.7.6</ecNumber>
    </recommendedName>
    <alternativeName>
        <fullName evidence="9">RNA polymerase subunit alpha</fullName>
    </alternativeName>
    <alternativeName>
        <fullName evidence="8">Transcriptase subunit alpha</fullName>
    </alternativeName>
</protein>
<dbReference type="SMART" id="SM00662">
    <property type="entry name" value="RPOLD"/>
    <property type="match status" value="1"/>
</dbReference>
<evidence type="ECO:0000256" key="2">
    <source>
        <dbReference type="ARBA" id="ARBA00012418"/>
    </source>
</evidence>
<dbReference type="AlphaFoldDB" id="A0A554LI61"/>
<dbReference type="GO" id="GO:0003677">
    <property type="term" value="F:DNA binding"/>
    <property type="evidence" value="ECO:0007669"/>
    <property type="project" value="InterPro"/>
</dbReference>
<comment type="caution">
    <text evidence="12">The sequence shown here is derived from an EMBL/GenBank/DDBJ whole genome shotgun (WGS) entry which is preliminary data.</text>
</comment>
<keyword evidence="7" id="KW-0804">Transcription</keyword>
<feature type="domain" description="DNA-directed RNA polymerase RpoA/D/Rpb3-type" evidence="11">
    <location>
        <begin position="21"/>
        <end position="228"/>
    </location>
</feature>
<dbReference type="GO" id="GO:0006351">
    <property type="term" value="P:DNA-templated transcription"/>
    <property type="evidence" value="ECO:0007669"/>
    <property type="project" value="InterPro"/>
</dbReference>
<dbReference type="InterPro" id="IPR011262">
    <property type="entry name" value="DNA-dir_RNA_pol_insert"/>
</dbReference>